<dbReference type="Proteomes" id="UP001516472">
    <property type="component" value="Unassembled WGS sequence"/>
</dbReference>
<name>A0ABR9PY84_9BACT</name>
<keyword evidence="4" id="KW-1185">Reference proteome</keyword>
<feature type="transmembrane region" description="Helical" evidence="2">
    <location>
        <begin position="30"/>
        <end position="49"/>
    </location>
</feature>
<keyword evidence="2" id="KW-1133">Transmembrane helix</keyword>
<evidence type="ECO:0000313" key="3">
    <source>
        <dbReference type="EMBL" id="MBE4752869.1"/>
    </source>
</evidence>
<dbReference type="Gene3D" id="2.160.10.10">
    <property type="entry name" value="Hexapeptide repeat proteins"/>
    <property type="match status" value="1"/>
</dbReference>
<protein>
    <recommendedName>
        <fullName evidence="5">DUF342 domain-containing protein</fullName>
    </recommendedName>
</protein>
<feature type="transmembrane region" description="Helical" evidence="2">
    <location>
        <begin position="55"/>
        <end position="73"/>
    </location>
</feature>
<keyword evidence="2" id="KW-0812">Transmembrane</keyword>
<sequence>MGGTMEKKGRGPSERALARLAARQSAVQRVLGTVGGGLFLGGASFGLLGAFTTDWLFIPAGTLAIGSGVLFLIRSAMGAAGGAGANVNAAARIGAGAEIASSARIEPGAVIEMGATVQEEAVIESNTVIRMGATVQRGATVQQGAVVGWGATIQEGATVERGASVGAGATVGRNARLAAGGHLGAGGHLASNQASGASAKRVPDAVAVFQEDARLRELDEVCDRLEAAYRKATPAVREFVSGGEESVLALRRSCHALREREQGLRREVSPDLLARLDAERAALAARINASEDPQVCASLRSAVAAIDAQRGQRERLARNADRLEAELTRLRWSIEGLVAQLVQVNGQSGGGVAPDAELGLGRVQEELAAISDALESVNEAERTGLQPVQESFSSQDSQAQGVMPSRVRG</sequence>
<keyword evidence="2" id="KW-0472">Membrane</keyword>
<evidence type="ECO:0000313" key="4">
    <source>
        <dbReference type="Proteomes" id="UP001516472"/>
    </source>
</evidence>
<dbReference type="SUPFAM" id="SSF51161">
    <property type="entry name" value="Trimeric LpxA-like enzymes"/>
    <property type="match status" value="1"/>
</dbReference>
<evidence type="ECO:0008006" key="5">
    <source>
        <dbReference type="Google" id="ProtNLM"/>
    </source>
</evidence>
<feature type="compositionally biased region" description="Polar residues" evidence="1">
    <location>
        <begin position="386"/>
        <end position="400"/>
    </location>
</feature>
<reference evidence="3 4" key="1">
    <citation type="submission" date="2020-02" db="EMBL/GenBank/DDBJ databases">
        <authorList>
            <person name="Babadi Z.K."/>
            <person name="Risdian C."/>
            <person name="Ebrahimipour G.H."/>
            <person name="Wink J."/>
        </authorList>
    </citation>
    <scope>NUCLEOTIDE SEQUENCE [LARGE SCALE GENOMIC DNA]</scope>
    <source>
        <strain evidence="3 4">ZKHCc1 1396</strain>
    </source>
</reference>
<gene>
    <name evidence="3" type="ORF">G4177_32430</name>
</gene>
<dbReference type="EMBL" id="JAAIYO010000014">
    <property type="protein sequence ID" value="MBE4752869.1"/>
    <property type="molecule type" value="Genomic_DNA"/>
</dbReference>
<organism evidence="3 4">
    <name type="scientific">Corallococcus soli</name>
    <dbReference type="NCBI Taxonomy" id="2710757"/>
    <lineage>
        <taxon>Bacteria</taxon>
        <taxon>Pseudomonadati</taxon>
        <taxon>Myxococcota</taxon>
        <taxon>Myxococcia</taxon>
        <taxon>Myxococcales</taxon>
        <taxon>Cystobacterineae</taxon>
        <taxon>Myxococcaceae</taxon>
        <taxon>Corallococcus</taxon>
    </lineage>
</organism>
<evidence type="ECO:0000256" key="2">
    <source>
        <dbReference type="SAM" id="Phobius"/>
    </source>
</evidence>
<feature type="region of interest" description="Disordered" evidence="1">
    <location>
        <begin position="380"/>
        <end position="409"/>
    </location>
</feature>
<dbReference type="InterPro" id="IPR011004">
    <property type="entry name" value="Trimer_LpxA-like_sf"/>
</dbReference>
<proteinExistence type="predicted"/>
<accession>A0ABR9PY84</accession>
<evidence type="ECO:0000256" key="1">
    <source>
        <dbReference type="SAM" id="MobiDB-lite"/>
    </source>
</evidence>
<comment type="caution">
    <text evidence="3">The sequence shown here is derived from an EMBL/GenBank/DDBJ whole genome shotgun (WGS) entry which is preliminary data.</text>
</comment>